<evidence type="ECO:0000313" key="2">
    <source>
        <dbReference type="EMBL" id="RMC12515.1"/>
    </source>
</evidence>
<comment type="caution">
    <text evidence="2">The sequence shown here is derived from an EMBL/GenBank/DDBJ whole genome shotgun (WGS) entry which is preliminary data.</text>
</comment>
<dbReference type="EMBL" id="QRBI01000106">
    <property type="protein sequence ID" value="RMC12515.1"/>
    <property type="molecule type" value="Genomic_DNA"/>
</dbReference>
<name>A0A3M0KHF7_HIRRU</name>
<evidence type="ECO:0000313" key="3">
    <source>
        <dbReference type="Proteomes" id="UP000269221"/>
    </source>
</evidence>
<sequence>MKSLREPVCKNVPDGRPDQGPKEDKICPSWVSQQRMSGHGPPELPADSAPEKRIGPVVLQPPEPLPKTTCLYQWAGRREVVEGREEKAQLQTQMFMHKYSSPRSQLDSEWSEWNHHLARAM</sequence>
<accession>A0A3M0KHF7</accession>
<feature type="region of interest" description="Disordered" evidence="1">
    <location>
        <begin position="1"/>
        <end position="62"/>
    </location>
</feature>
<reference evidence="2 3" key="1">
    <citation type="submission" date="2018-07" db="EMBL/GenBank/DDBJ databases">
        <title>A high quality draft genome assembly of the barn swallow (H. rustica rustica).</title>
        <authorList>
            <person name="Formenti G."/>
            <person name="Chiara M."/>
            <person name="Poveda L."/>
            <person name="Francoijs K.-J."/>
            <person name="Bonisoli-Alquati A."/>
            <person name="Canova L."/>
            <person name="Gianfranceschi L."/>
            <person name="Horner D.S."/>
            <person name="Saino N."/>
        </authorList>
    </citation>
    <scope>NUCLEOTIDE SEQUENCE [LARGE SCALE GENOMIC DNA]</scope>
    <source>
        <strain evidence="2">Chelidonia</strain>
        <tissue evidence="2">Blood</tissue>
    </source>
</reference>
<proteinExistence type="predicted"/>
<dbReference type="Proteomes" id="UP000269221">
    <property type="component" value="Unassembled WGS sequence"/>
</dbReference>
<gene>
    <name evidence="2" type="ORF">DUI87_10035</name>
</gene>
<protein>
    <submittedName>
        <fullName evidence="2">Uncharacterized protein</fullName>
    </submittedName>
</protein>
<feature type="compositionally biased region" description="Basic and acidic residues" evidence="1">
    <location>
        <begin position="1"/>
        <end position="26"/>
    </location>
</feature>
<evidence type="ECO:0000256" key="1">
    <source>
        <dbReference type="SAM" id="MobiDB-lite"/>
    </source>
</evidence>
<keyword evidence="3" id="KW-1185">Reference proteome</keyword>
<organism evidence="2 3">
    <name type="scientific">Hirundo rustica rustica</name>
    <dbReference type="NCBI Taxonomy" id="333673"/>
    <lineage>
        <taxon>Eukaryota</taxon>
        <taxon>Metazoa</taxon>
        <taxon>Chordata</taxon>
        <taxon>Craniata</taxon>
        <taxon>Vertebrata</taxon>
        <taxon>Euteleostomi</taxon>
        <taxon>Archelosauria</taxon>
        <taxon>Archosauria</taxon>
        <taxon>Dinosauria</taxon>
        <taxon>Saurischia</taxon>
        <taxon>Theropoda</taxon>
        <taxon>Coelurosauria</taxon>
        <taxon>Aves</taxon>
        <taxon>Neognathae</taxon>
        <taxon>Neoaves</taxon>
        <taxon>Telluraves</taxon>
        <taxon>Australaves</taxon>
        <taxon>Passeriformes</taxon>
        <taxon>Sylvioidea</taxon>
        <taxon>Hirundinidae</taxon>
        <taxon>Hirundo</taxon>
    </lineage>
</organism>
<dbReference type="AlphaFoldDB" id="A0A3M0KHF7"/>